<dbReference type="Proteomes" id="UP000221222">
    <property type="component" value="Unassembled WGS sequence"/>
</dbReference>
<comment type="caution">
    <text evidence="1">The sequence shown here is derived from an EMBL/GenBank/DDBJ whole genome shotgun (WGS) entry which is preliminary data.</text>
</comment>
<reference evidence="1 2" key="1">
    <citation type="submission" date="2017-09" db="EMBL/GenBank/DDBJ databases">
        <title>Arcobacter canalis sp. nov., a new species isolated from a water canal contaminated with urban sewage.</title>
        <authorList>
            <person name="Perez-Cataluna A."/>
            <person name="Salas-Masso N."/>
            <person name="Figueras M.J."/>
        </authorList>
    </citation>
    <scope>NUCLEOTIDE SEQUENCE [LARGE SCALE GENOMIC DNA]</scope>
    <source>
        <strain evidence="1 2">F98-3</strain>
    </source>
</reference>
<dbReference type="EMBL" id="NXFY01000013">
    <property type="protein sequence ID" value="PHO17727.1"/>
    <property type="molecule type" value="Genomic_DNA"/>
</dbReference>
<accession>A0A2G1DGX0</accession>
<gene>
    <name evidence="1" type="ORF">CPU12_09030</name>
</gene>
<keyword evidence="2" id="KW-1185">Reference proteome</keyword>
<proteinExistence type="predicted"/>
<organism evidence="1 2">
    <name type="scientific">Malaciobacter molluscorum LMG 25693</name>
    <dbReference type="NCBI Taxonomy" id="870501"/>
    <lineage>
        <taxon>Bacteria</taxon>
        <taxon>Pseudomonadati</taxon>
        <taxon>Campylobacterota</taxon>
        <taxon>Epsilonproteobacteria</taxon>
        <taxon>Campylobacterales</taxon>
        <taxon>Arcobacteraceae</taxon>
        <taxon>Malaciobacter</taxon>
    </lineage>
</organism>
<dbReference type="SUPFAM" id="SSF160631">
    <property type="entry name" value="SMI1/KNR4-like"/>
    <property type="match status" value="1"/>
</dbReference>
<evidence type="ECO:0000313" key="1">
    <source>
        <dbReference type="EMBL" id="PHO17727.1"/>
    </source>
</evidence>
<evidence type="ECO:0000313" key="2">
    <source>
        <dbReference type="Proteomes" id="UP000221222"/>
    </source>
</evidence>
<sequence length="174" mass="20453">MGNNIFKIYGNTYSKENPPTYNLTLTKKKKHSFSQSISRFLHKKNGLIINNNDYEFVFEINKAFGPRDDLRFDGFYSAKDIFLNFKHREGVAFPYGNIPFVNIELAEICISLREDSFGYIYFCEQDPYEEQLPENDFESAMNKFNPSENKMPGTMIKLANSFEDFIENIKVEKW</sequence>
<dbReference type="AlphaFoldDB" id="A0A2G1DGX0"/>
<dbReference type="InterPro" id="IPR037883">
    <property type="entry name" value="Knr4/Smi1-like_sf"/>
</dbReference>
<name>A0A2G1DGX0_9BACT</name>
<evidence type="ECO:0008006" key="3">
    <source>
        <dbReference type="Google" id="ProtNLM"/>
    </source>
</evidence>
<protein>
    <recommendedName>
        <fullName evidence="3">Knr4/Smi1-like domain-containing protein</fullName>
    </recommendedName>
</protein>
<dbReference type="RefSeq" id="WP_099342785.1">
    <property type="nucleotide sequence ID" value="NZ_NXFY01000013.1"/>
</dbReference>